<organism evidence="6 7">
    <name type="scientific">Luteococcus japonicus LSP_Lj1</name>
    <dbReference type="NCBI Taxonomy" id="1255658"/>
    <lineage>
        <taxon>Bacteria</taxon>
        <taxon>Bacillati</taxon>
        <taxon>Actinomycetota</taxon>
        <taxon>Actinomycetes</taxon>
        <taxon>Propionibacteriales</taxon>
        <taxon>Propionibacteriaceae</taxon>
        <taxon>Luteococcus</taxon>
    </lineage>
</organism>
<comment type="pathway">
    <text evidence="1">Ketone degradation; acetoin degradation.</text>
</comment>
<reference evidence="6 7" key="1">
    <citation type="submission" date="2017-02" db="EMBL/GenBank/DDBJ databases">
        <authorList>
            <person name="Peterson S.W."/>
        </authorList>
    </citation>
    <scope>NUCLEOTIDE SEQUENCE [LARGE SCALE GENOMIC DNA]</scope>
    <source>
        <strain evidence="6 7">LSP_Lj1</strain>
    </source>
</reference>
<evidence type="ECO:0000256" key="1">
    <source>
        <dbReference type="ARBA" id="ARBA00005101"/>
    </source>
</evidence>
<dbReference type="PANTHER" id="PTHR10625">
    <property type="entry name" value="HISTONE DEACETYLASE HDAC1-RELATED"/>
    <property type="match status" value="1"/>
</dbReference>
<dbReference type="Proteomes" id="UP000188342">
    <property type="component" value="Unassembled WGS sequence"/>
</dbReference>
<dbReference type="GO" id="GO:0040029">
    <property type="term" value="P:epigenetic regulation of gene expression"/>
    <property type="evidence" value="ECO:0007669"/>
    <property type="project" value="TreeGrafter"/>
</dbReference>
<dbReference type="OrthoDB" id="9808367at2"/>
<evidence type="ECO:0000256" key="2">
    <source>
        <dbReference type="ARBA" id="ARBA00005947"/>
    </source>
</evidence>
<dbReference type="GO" id="GO:0004407">
    <property type="term" value="F:histone deacetylase activity"/>
    <property type="evidence" value="ECO:0007669"/>
    <property type="project" value="TreeGrafter"/>
</dbReference>
<keyword evidence="7" id="KW-1185">Reference proteome</keyword>
<dbReference type="InterPro" id="IPR000286">
    <property type="entry name" value="HDACs"/>
</dbReference>
<name>A0A1R4J461_9ACTN</name>
<gene>
    <name evidence="6" type="ORF">FM114_05390</name>
</gene>
<dbReference type="GO" id="GO:0045150">
    <property type="term" value="P:acetoin catabolic process"/>
    <property type="evidence" value="ECO:0007669"/>
    <property type="project" value="UniProtKB-UniPathway"/>
</dbReference>
<evidence type="ECO:0000256" key="3">
    <source>
        <dbReference type="ARBA" id="ARBA00020218"/>
    </source>
</evidence>
<accession>A0A1R4J461</accession>
<feature type="domain" description="Histone deacetylase" evidence="5">
    <location>
        <begin position="29"/>
        <end position="318"/>
    </location>
</feature>
<keyword evidence="4" id="KW-0006">Acetoin catabolism</keyword>
<dbReference type="PRINTS" id="PR01270">
    <property type="entry name" value="HDASUPER"/>
</dbReference>
<comment type="similarity">
    <text evidence="2">Belongs to the histone deacetylase family.</text>
</comment>
<dbReference type="InterPro" id="IPR023801">
    <property type="entry name" value="His_deacetylse_dom"/>
</dbReference>
<evidence type="ECO:0000313" key="6">
    <source>
        <dbReference type="EMBL" id="SJN26724.1"/>
    </source>
</evidence>
<sequence>MNPGLAAPDARPVLVHTEELTRYSFGPDHPMGPDRVRLAMELAAHTGTLDAYDVVEPHPASDDLLRLVHSPGYLAALADGHEHPEYGIGGEDNPVVPGLPAVASRIAAASATAAELVWTGLARRAVNISGGLHHAMPASAHGFCLYNDAAVAIAWLLAHGARRVAYLDLDAHHGDGVELAFWNDPRVLTISVHETGIHLFPGTGHAHEIGGPDARGTAVNVALPPHACDLQWLRATNAVVPPLLAAFKPEVLVSQHGTDPHGSDPLTHLDVSIDAMAVAQRQVAGWADRHCQGRWVAVGGGGYRRDAAARGWTHLLAEVAGQPLDPSMPTPKDWTERLRDGGSATLGDEGATISAHALASDRIYPDEADPALVSTSRAVFPWWGLQPYH</sequence>
<dbReference type="InterPro" id="IPR003085">
    <property type="entry name" value="AcuC"/>
</dbReference>
<evidence type="ECO:0000259" key="5">
    <source>
        <dbReference type="Pfam" id="PF00850"/>
    </source>
</evidence>
<dbReference type="AlphaFoldDB" id="A0A1R4J461"/>
<evidence type="ECO:0000313" key="7">
    <source>
        <dbReference type="Proteomes" id="UP000188342"/>
    </source>
</evidence>
<dbReference type="SUPFAM" id="SSF52768">
    <property type="entry name" value="Arginase/deacetylase"/>
    <property type="match status" value="1"/>
</dbReference>
<dbReference type="EMBL" id="FUKQ01000018">
    <property type="protein sequence ID" value="SJN26724.1"/>
    <property type="molecule type" value="Genomic_DNA"/>
</dbReference>
<evidence type="ECO:0000256" key="4">
    <source>
        <dbReference type="ARBA" id="ARBA00022627"/>
    </source>
</evidence>
<dbReference type="STRING" id="1255658.FM114_05390"/>
<dbReference type="InterPro" id="IPR037138">
    <property type="entry name" value="His_deacetylse_dom_sf"/>
</dbReference>
<dbReference type="PANTHER" id="PTHR10625:SF10">
    <property type="entry name" value="HISTONE DEACETYLASE HDAC1"/>
    <property type="match status" value="1"/>
</dbReference>
<dbReference type="UniPathway" id="UPA00040"/>
<dbReference type="CDD" id="cd09994">
    <property type="entry name" value="HDAC_AcuC_like"/>
    <property type="match status" value="1"/>
</dbReference>
<protein>
    <recommendedName>
        <fullName evidence="3">Acetoin utilization protein AcuC</fullName>
    </recommendedName>
</protein>
<proteinExistence type="inferred from homology"/>
<dbReference type="Pfam" id="PF00850">
    <property type="entry name" value="Hist_deacetyl"/>
    <property type="match status" value="1"/>
</dbReference>
<dbReference type="InterPro" id="IPR023696">
    <property type="entry name" value="Ureohydrolase_dom_sf"/>
</dbReference>
<dbReference type="Gene3D" id="3.40.800.20">
    <property type="entry name" value="Histone deacetylase domain"/>
    <property type="match status" value="1"/>
</dbReference>